<feature type="domain" description="SGNH hydrolase-type esterase" evidence="2">
    <location>
        <begin position="26"/>
        <end position="191"/>
    </location>
</feature>
<sequence length="214" mass="23480">MSLARWFEMHAEDVALAEQGTSPLVFIGDSITEAWEHAGIEPWQAHFLPRGAVDFGIGGDITGNLLWRLDNGAAGQLDPKAVVLLIGINNNWFTQDPPETIAEGVIAVVDRLESDFPNADILLLGVFPAGESADDPQRARVSTINQGIRPLDERPRVTYMDIGGVFLEDDGSISAEIMPDFLHLSPEGYQRWAHAILPWVEDRVDMVTPTVSNP</sequence>
<comment type="caution">
    <text evidence="3">The sequence shown here is derived from an EMBL/GenBank/DDBJ whole genome shotgun (WGS) entry which is preliminary data.</text>
</comment>
<keyword evidence="4" id="KW-1185">Reference proteome</keyword>
<proteinExistence type="inferred from homology"/>
<dbReference type="AlphaFoldDB" id="A0A5N0TGP9"/>
<dbReference type="InterPro" id="IPR036514">
    <property type="entry name" value="SGNH_hydro_sf"/>
</dbReference>
<evidence type="ECO:0000313" key="4">
    <source>
        <dbReference type="Proteomes" id="UP000325372"/>
    </source>
</evidence>
<accession>A0A5N0TGP9</accession>
<dbReference type="EMBL" id="VYXP01000001">
    <property type="protein sequence ID" value="KAA9134230.1"/>
    <property type="molecule type" value="Genomic_DNA"/>
</dbReference>
<reference evidence="3 4" key="1">
    <citation type="submission" date="2019-09" db="EMBL/GenBank/DDBJ databases">
        <title>Wenzhouxiangella sp. Genome sequencing and assembly.</title>
        <authorList>
            <person name="Zhang R."/>
        </authorList>
    </citation>
    <scope>NUCLEOTIDE SEQUENCE [LARGE SCALE GENOMIC DNA]</scope>
    <source>
        <strain evidence="3 4">W260</strain>
    </source>
</reference>
<evidence type="ECO:0000313" key="3">
    <source>
        <dbReference type="EMBL" id="KAA9134230.1"/>
    </source>
</evidence>
<evidence type="ECO:0000256" key="1">
    <source>
        <dbReference type="ARBA" id="ARBA00038184"/>
    </source>
</evidence>
<dbReference type="InterPro" id="IPR013830">
    <property type="entry name" value="SGNH_hydro"/>
</dbReference>
<dbReference type="PANTHER" id="PTHR11852">
    <property type="entry name" value="PLATELET-ACTIVATING FACTOR ACETYLHYDROLASE"/>
    <property type="match status" value="1"/>
</dbReference>
<dbReference type="Proteomes" id="UP000325372">
    <property type="component" value="Unassembled WGS sequence"/>
</dbReference>
<dbReference type="SUPFAM" id="SSF52266">
    <property type="entry name" value="SGNH hydrolase"/>
    <property type="match status" value="1"/>
</dbReference>
<dbReference type="Pfam" id="PF13472">
    <property type="entry name" value="Lipase_GDSL_2"/>
    <property type="match status" value="1"/>
</dbReference>
<organism evidence="3 4">
    <name type="scientific">Marinihelvus fidelis</name>
    <dbReference type="NCBI Taxonomy" id="2613842"/>
    <lineage>
        <taxon>Bacteria</taxon>
        <taxon>Pseudomonadati</taxon>
        <taxon>Pseudomonadota</taxon>
        <taxon>Gammaproteobacteria</taxon>
        <taxon>Chromatiales</taxon>
        <taxon>Wenzhouxiangellaceae</taxon>
        <taxon>Marinihelvus</taxon>
    </lineage>
</organism>
<gene>
    <name evidence="3" type="ORF">F3N42_00765</name>
</gene>
<dbReference type="Gene3D" id="3.40.50.1110">
    <property type="entry name" value="SGNH hydrolase"/>
    <property type="match status" value="1"/>
</dbReference>
<comment type="similarity">
    <text evidence="1">Belongs to the 'GDSL' lipolytic enzyme family. Platelet-activating factor acetylhydrolase IB beta/gamma subunits subfamily.</text>
</comment>
<evidence type="ECO:0000259" key="2">
    <source>
        <dbReference type="Pfam" id="PF13472"/>
    </source>
</evidence>
<dbReference type="PANTHER" id="PTHR11852:SF0">
    <property type="entry name" value="PLATELET-ACTIVATING FACTOR ACETYLHYDROLASE IB SUBUNIT BETA HOMOLOG"/>
    <property type="match status" value="1"/>
</dbReference>
<protein>
    <submittedName>
        <fullName evidence="3">Mucin-desulfating sulfatase</fullName>
    </submittedName>
</protein>
<dbReference type="GO" id="GO:0016788">
    <property type="term" value="F:hydrolase activity, acting on ester bonds"/>
    <property type="evidence" value="ECO:0007669"/>
    <property type="project" value="UniProtKB-ARBA"/>
</dbReference>
<name>A0A5N0TGP9_9GAMM</name>